<feature type="signal peptide" evidence="1">
    <location>
        <begin position="1"/>
        <end position="25"/>
    </location>
</feature>
<keyword evidence="1" id="KW-0732">Signal</keyword>
<keyword evidence="3" id="KW-1185">Reference proteome</keyword>
<sequence length="306" mass="31435">MPGRMITTATLLAALVAAQFGHARADVAAAKPPQPGRGMVADSMWVGTTVAQADGLAVDVDGDGDRDNAMGRAMAALSGAGLAVDDVLAADLAHGDIVMLHSLRTASLADSNAAHWQVWYGDPTPDPDLSGAGTFVLPSDQLHSRRLAAVIQDHIVKTVPGRVPVRLDFGTGPFRLRLTKAVIAAKCFRRGCIGGQINGGISAARFDAIVVPKFAEFFQVVVDRDCPGPGPASCSGPGATVQQLFDADDDLVVTADELRSNALFSGVFLPDVDLVGADGLPGSDGVNDGISVAVGFTTAQATLVSP</sequence>
<dbReference type="Proteomes" id="UP000325003">
    <property type="component" value="Unassembled WGS sequence"/>
</dbReference>
<comment type="caution">
    <text evidence="2">The sequence shown here is derived from an EMBL/GenBank/DDBJ whole genome shotgun (WGS) entry which is preliminary data.</text>
</comment>
<name>A0A5B1L9A1_9ACTN</name>
<dbReference type="RefSeq" id="WP_149729554.1">
    <property type="nucleotide sequence ID" value="NZ_VUJV01000006.1"/>
</dbReference>
<organism evidence="2 3">
    <name type="scientific">Nocardioides humilatus</name>
    <dbReference type="NCBI Taxonomy" id="2607660"/>
    <lineage>
        <taxon>Bacteria</taxon>
        <taxon>Bacillati</taxon>
        <taxon>Actinomycetota</taxon>
        <taxon>Actinomycetes</taxon>
        <taxon>Propionibacteriales</taxon>
        <taxon>Nocardioidaceae</taxon>
        <taxon>Nocardioides</taxon>
    </lineage>
</organism>
<reference evidence="2 3" key="1">
    <citation type="submission" date="2019-09" db="EMBL/GenBank/DDBJ databases">
        <title>Nocardioides panacisoli sp. nov., isolated from the soil of a ginseng field.</title>
        <authorList>
            <person name="Cho C."/>
        </authorList>
    </citation>
    <scope>NUCLEOTIDE SEQUENCE [LARGE SCALE GENOMIC DNA]</scope>
    <source>
        <strain evidence="2 3">BN130099</strain>
    </source>
</reference>
<protein>
    <submittedName>
        <fullName evidence="2">Uncharacterized protein</fullName>
    </submittedName>
</protein>
<evidence type="ECO:0000313" key="2">
    <source>
        <dbReference type="EMBL" id="KAA1416884.1"/>
    </source>
</evidence>
<dbReference type="AlphaFoldDB" id="A0A5B1L9A1"/>
<feature type="chain" id="PRO_5023114774" evidence="1">
    <location>
        <begin position="26"/>
        <end position="306"/>
    </location>
</feature>
<evidence type="ECO:0000313" key="3">
    <source>
        <dbReference type="Proteomes" id="UP000325003"/>
    </source>
</evidence>
<accession>A0A5B1L9A1</accession>
<proteinExistence type="predicted"/>
<dbReference type="EMBL" id="VUJV01000006">
    <property type="protein sequence ID" value="KAA1416884.1"/>
    <property type="molecule type" value="Genomic_DNA"/>
</dbReference>
<reference evidence="2 3" key="2">
    <citation type="submission" date="2019-09" db="EMBL/GenBank/DDBJ databases">
        <authorList>
            <person name="Jin C."/>
        </authorList>
    </citation>
    <scope>NUCLEOTIDE SEQUENCE [LARGE SCALE GENOMIC DNA]</scope>
    <source>
        <strain evidence="2 3">BN130099</strain>
    </source>
</reference>
<evidence type="ECO:0000256" key="1">
    <source>
        <dbReference type="SAM" id="SignalP"/>
    </source>
</evidence>
<gene>
    <name evidence="2" type="ORF">F0U44_17000</name>
</gene>